<name>A0A5C3NZP3_9APHY</name>
<protein>
    <submittedName>
        <fullName evidence="2">Uncharacterized protein</fullName>
    </submittedName>
</protein>
<dbReference type="AlphaFoldDB" id="A0A5C3NZP3"/>
<sequence>MGRRAKYFTLAERKAAKRAQHTEYARSDRGKATRARLRSKHTHSATSSSPVSVPPSAYARAAIYSVLSWTFSWQDDADVVVDLGLRQPPYAFVLPDAAAIAALEDSGNDGPELTLNSIHCSWIREEGRARFRAWSTAGGSEKDIIVAANAELGERVRAWNTVATDKGTAEEDARFRKLYLDWGAKRIVWLWEELEVRREGLEAYLTARAHSELPTQRLYQANIDYIRSLPSLEDSDDEPSDSDDWLSEMFEC</sequence>
<proteinExistence type="predicted"/>
<feature type="compositionally biased region" description="Basic and acidic residues" evidence="1">
    <location>
        <begin position="20"/>
        <end position="31"/>
    </location>
</feature>
<organism evidence="2 3">
    <name type="scientific">Polyporus arcularius HHB13444</name>
    <dbReference type="NCBI Taxonomy" id="1314778"/>
    <lineage>
        <taxon>Eukaryota</taxon>
        <taxon>Fungi</taxon>
        <taxon>Dikarya</taxon>
        <taxon>Basidiomycota</taxon>
        <taxon>Agaricomycotina</taxon>
        <taxon>Agaricomycetes</taxon>
        <taxon>Polyporales</taxon>
        <taxon>Polyporaceae</taxon>
        <taxon>Polyporus</taxon>
    </lineage>
</organism>
<evidence type="ECO:0000313" key="3">
    <source>
        <dbReference type="Proteomes" id="UP000308197"/>
    </source>
</evidence>
<reference evidence="2 3" key="1">
    <citation type="journal article" date="2019" name="Nat. Ecol. Evol.">
        <title>Megaphylogeny resolves global patterns of mushroom evolution.</title>
        <authorList>
            <person name="Varga T."/>
            <person name="Krizsan K."/>
            <person name="Foldi C."/>
            <person name="Dima B."/>
            <person name="Sanchez-Garcia M."/>
            <person name="Sanchez-Ramirez S."/>
            <person name="Szollosi G.J."/>
            <person name="Szarkandi J.G."/>
            <person name="Papp V."/>
            <person name="Albert L."/>
            <person name="Andreopoulos W."/>
            <person name="Angelini C."/>
            <person name="Antonin V."/>
            <person name="Barry K.W."/>
            <person name="Bougher N.L."/>
            <person name="Buchanan P."/>
            <person name="Buyck B."/>
            <person name="Bense V."/>
            <person name="Catcheside P."/>
            <person name="Chovatia M."/>
            <person name="Cooper J."/>
            <person name="Damon W."/>
            <person name="Desjardin D."/>
            <person name="Finy P."/>
            <person name="Geml J."/>
            <person name="Haridas S."/>
            <person name="Hughes K."/>
            <person name="Justo A."/>
            <person name="Karasinski D."/>
            <person name="Kautmanova I."/>
            <person name="Kiss B."/>
            <person name="Kocsube S."/>
            <person name="Kotiranta H."/>
            <person name="LaButti K.M."/>
            <person name="Lechner B.E."/>
            <person name="Liimatainen K."/>
            <person name="Lipzen A."/>
            <person name="Lukacs Z."/>
            <person name="Mihaltcheva S."/>
            <person name="Morgado L.N."/>
            <person name="Niskanen T."/>
            <person name="Noordeloos M.E."/>
            <person name="Ohm R.A."/>
            <person name="Ortiz-Santana B."/>
            <person name="Ovrebo C."/>
            <person name="Racz N."/>
            <person name="Riley R."/>
            <person name="Savchenko A."/>
            <person name="Shiryaev A."/>
            <person name="Soop K."/>
            <person name="Spirin V."/>
            <person name="Szebenyi C."/>
            <person name="Tomsovsky M."/>
            <person name="Tulloss R.E."/>
            <person name="Uehling J."/>
            <person name="Grigoriev I.V."/>
            <person name="Vagvolgyi C."/>
            <person name="Papp T."/>
            <person name="Martin F.M."/>
            <person name="Miettinen O."/>
            <person name="Hibbett D.S."/>
            <person name="Nagy L.G."/>
        </authorList>
    </citation>
    <scope>NUCLEOTIDE SEQUENCE [LARGE SCALE GENOMIC DNA]</scope>
    <source>
        <strain evidence="2 3">HHB13444</strain>
    </source>
</reference>
<gene>
    <name evidence="2" type="ORF">K466DRAFT_506455</name>
</gene>
<evidence type="ECO:0000313" key="2">
    <source>
        <dbReference type="EMBL" id="TFK78943.1"/>
    </source>
</evidence>
<dbReference type="EMBL" id="ML212248">
    <property type="protein sequence ID" value="TFK78943.1"/>
    <property type="molecule type" value="Genomic_DNA"/>
</dbReference>
<dbReference type="InParanoid" id="A0A5C3NZP3"/>
<feature type="region of interest" description="Disordered" evidence="1">
    <location>
        <begin position="18"/>
        <end position="53"/>
    </location>
</feature>
<feature type="compositionally biased region" description="Low complexity" evidence="1">
    <location>
        <begin position="44"/>
        <end position="53"/>
    </location>
</feature>
<keyword evidence="3" id="KW-1185">Reference proteome</keyword>
<dbReference type="STRING" id="1314778.A0A5C3NZP3"/>
<feature type="compositionally biased region" description="Basic residues" evidence="1">
    <location>
        <begin position="32"/>
        <end position="43"/>
    </location>
</feature>
<accession>A0A5C3NZP3</accession>
<dbReference type="Proteomes" id="UP000308197">
    <property type="component" value="Unassembled WGS sequence"/>
</dbReference>
<evidence type="ECO:0000256" key="1">
    <source>
        <dbReference type="SAM" id="MobiDB-lite"/>
    </source>
</evidence>